<dbReference type="RefSeq" id="XP_644638.1">
    <property type="nucleotide sequence ID" value="XM_639546.1"/>
</dbReference>
<dbReference type="RefSeq" id="XP_644612.1">
    <property type="nucleotide sequence ID" value="XM_639520.1"/>
</dbReference>
<keyword evidence="2" id="KW-1133">Transmembrane helix</keyword>
<dbReference type="VEuPathDB" id="AmoebaDB:DDB_G0273459"/>
<feature type="region of interest" description="Disordered" evidence="1">
    <location>
        <begin position="79"/>
        <end position="136"/>
    </location>
</feature>
<feature type="compositionally biased region" description="Low complexity" evidence="1">
    <location>
        <begin position="99"/>
        <end position="136"/>
    </location>
</feature>
<keyword evidence="5" id="KW-1185">Reference proteome</keyword>
<keyword evidence="2" id="KW-0812">Transmembrane</keyword>
<keyword evidence="2" id="KW-0472">Membrane</keyword>
<feature type="transmembrane region" description="Helical" evidence="2">
    <location>
        <begin position="216"/>
        <end position="241"/>
    </location>
</feature>
<reference evidence="4 5" key="2">
    <citation type="journal article" date="2005" name="Nature">
        <title>The genome of the social amoeba Dictyostelium discoideum.</title>
        <authorList>
            <consortium name="The Dictyostelium discoideum Sequencing Consortium"/>
            <person name="Eichinger L."/>
            <person name="Pachebat J.A."/>
            <person name="Glockner G."/>
            <person name="Rajandream M.A."/>
            <person name="Sucgang R."/>
            <person name="Berriman M."/>
            <person name="Song J."/>
            <person name="Olsen R."/>
            <person name="Szafranski K."/>
            <person name="Xu Q."/>
            <person name="Tunggal B."/>
            <person name="Kummerfeld S."/>
            <person name="Madera M."/>
            <person name="Konfortov B.A."/>
            <person name="Rivero F."/>
            <person name="Bankier A.T."/>
            <person name="Lehmann R."/>
            <person name="Hamlin N."/>
            <person name="Davies R."/>
            <person name="Gaudet P."/>
            <person name="Fey P."/>
            <person name="Pilcher K."/>
            <person name="Chen G."/>
            <person name="Saunders D."/>
            <person name="Sodergren E."/>
            <person name="Davis P."/>
            <person name="Kerhornou A."/>
            <person name="Nie X."/>
            <person name="Hall N."/>
            <person name="Anjard C."/>
            <person name="Hemphill L."/>
            <person name="Bason N."/>
            <person name="Farbrother P."/>
            <person name="Desany B."/>
            <person name="Just E."/>
            <person name="Morio T."/>
            <person name="Rost R."/>
            <person name="Churcher C."/>
            <person name="Cooper J."/>
            <person name="Haydock S."/>
            <person name="van Driessche N."/>
            <person name="Cronin A."/>
            <person name="Goodhead I."/>
            <person name="Muzny D."/>
            <person name="Mourier T."/>
            <person name="Pain A."/>
            <person name="Lu M."/>
            <person name="Harper D."/>
            <person name="Lindsay R."/>
            <person name="Hauser H."/>
            <person name="James K."/>
            <person name="Quiles M."/>
            <person name="Madan Babu M."/>
            <person name="Saito T."/>
            <person name="Buchrieser C."/>
            <person name="Wardroper A."/>
            <person name="Felder M."/>
            <person name="Thangavelu M."/>
            <person name="Johnson D."/>
            <person name="Knights A."/>
            <person name="Loulseged H."/>
            <person name="Mungall K."/>
            <person name="Oliver K."/>
            <person name="Price C."/>
            <person name="Quail M.A."/>
            <person name="Urushihara H."/>
            <person name="Hernandez J."/>
            <person name="Rabbinowitsch E."/>
            <person name="Steffen D."/>
            <person name="Sanders M."/>
            <person name="Ma J."/>
            <person name="Kohara Y."/>
            <person name="Sharp S."/>
            <person name="Simmonds M."/>
            <person name="Spiegler S."/>
            <person name="Tivey A."/>
            <person name="Sugano S."/>
            <person name="White B."/>
            <person name="Walker D."/>
            <person name="Woodward J."/>
            <person name="Winckler T."/>
            <person name="Tanaka Y."/>
            <person name="Shaulsky G."/>
            <person name="Schleicher M."/>
            <person name="Weinstock G."/>
            <person name="Rosenthal A."/>
            <person name="Cox E.C."/>
            <person name="Chisholm R.L."/>
            <person name="Gibbs R."/>
            <person name="Loomis W.F."/>
            <person name="Platzer M."/>
            <person name="Kay R.R."/>
            <person name="Williams J."/>
            <person name="Dear P.H."/>
            <person name="Noegel A.A."/>
            <person name="Barrell B."/>
            <person name="Kuspa A."/>
        </authorList>
    </citation>
    <scope>NUCLEOTIDE SEQUENCE [LARGE SCALE GENOMIC DNA]</scope>
    <source>
        <strain evidence="4 5">AX4</strain>
    </source>
</reference>
<dbReference type="eggNOG" id="ENOG502RHPR">
    <property type="taxonomic scope" value="Eukaryota"/>
</dbReference>
<evidence type="ECO:0000313" key="4">
    <source>
        <dbReference type="EMBL" id="EAL70712.1"/>
    </source>
</evidence>
<reference evidence="4 5" key="1">
    <citation type="journal article" date="2002" name="Nature">
        <title>Sequence and analysis of chromosome 2 of Dictyostelium discoideum.</title>
        <authorList>
            <consortium name="Dictyostelium Genome Sequencing Consortium"/>
            <person name="Glockner G."/>
            <person name="Eichinger L."/>
            <person name="Szafranski K."/>
            <person name="Pachebat J.A."/>
            <person name="Bankier A.T."/>
            <person name="Dear P.H."/>
            <person name="Lehmann R."/>
            <person name="Baumgart C."/>
            <person name="Parra G."/>
            <person name="Abril J.F."/>
            <person name="Guigo R."/>
            <person name="Kumpf K."/>
            <person name="Tunggal B."/>
            <person name="Cox E."/>
            <person name="Quail M.A."/>
            <person name="Platzer M."/>
            <person name="Rosenthal A."/>
            <person name="Noegel A.A."/>
        </authorList>
    </citation>
    <scope>NUCLEOTIDE SEQUENCE [LARGE SCALE GENOMIC DNA]</scope>
    <source>
        <strain evidence="4 5">AX4</strain>
    </source>
</reference>
<sequence length="273" mass="31533">MFSKLITPQIKNYKNFSKFSIFSLSNTSSLLNKSNKNINFIKYNIATKDYQLSKTIINDQFTLINNNRYYSIRKSMATLSSSSSSSSPTTPPTPPTPSSPSSMKTEVVSSISNTTTVENNNNNNNSTSEPTINPIFNNNENNKTLFDKIMKNTYEYPRFSKQWWTEKAYIFIVFGITGTSSLHVVKFLLKYLIGYQNPVSPFRGGLELIQNDPKYVIVYFLTMYTVYPFILISYGTLFGRFQYFIKLFNRMSIFSQLKRLFLKFSKKSSNKKE</sequence>
<name>Q557J7_DICDI</name>
<dbReference type="OMA" id="LAYFATM"/>
<evidence type="ECO:0000313" key="3">
    <source>
        <dbReference type="EMBL" id="EAL70684.1"/>
    </source>
</evidence>
<dbReference type="PaxDb" id="44689-DDB0203354"/>
<dbReference type="dictyBase" id="DDB_G0273459"/>
<protein>
    <recommendedName>
        <fullName evidence="6">Transmembrane protein</fullName>
    </recommendedName>
</protein>
<evidence type="ECO:0000256" key="1">
    <source>
        <dbReference type="SAM" id="MobiDB-lite"/>
    </source>
</evidence>
<dbReference type="GO" id="GO:0030587">
    <property type="term" value="P:sorocarp development"/>
    <property type="evidence" value="ECO:0007001"/>
    <property type="project" value="dictyBase"/>
</dbReference>
<proteinExistence type="predicted"/>
<evidence type="ECO:0008006" key="6">
    <source>
        <dbReference type="Google" id="ProtNLM"/>
    </source>
</evidence>
<dbReference type="EMBL" id="AAFI02000010">
    <property type="protein sequence ID" value="EAL70712.1"/>
    <property type="molecule type" value="Genomic_DNA"/>
</dbReference>
<dbReference type="dictyBase" id="DDB_G0273515"/>
<dbReference type="GeneID" id="8619001"/>
<dbReference type="KEGG" id="ddi:DDB_G0273459"/>
<gene>
    <name evidence="3" type="ORF">DDB_G0273459</name>
    <name evidence="4" type="ORF">DDB_G0273515</name>
</gene>
<dbReference type="HOGENOM" id="CLU_1020939_0_0_1"/>
<dbReference type="Proteomes" id="UP000002195">
    <property type="component" value="Unassembled WGS sequence"/>
</dbReference>
<dbReference type="GeneID" id="8618976"/>
<dbReference type="AlphaFoldDB" id="Q557J7"/>
<reference evidence="4" key="3">
    <citation type="submission" date="2009-08" db="EMBL/GenBank/DDBJ databases">
        <authorList>
            <consortium name="The Dictyostelium discoideum Sequencing Consortium"/>
            <person name="Eichinger L."/>
            <person name="Pachebat J.A."/>
            <person name="Gloeckner G."/>
            <person name="Rajandream M.-A."/>
            <person name="Sucgang R."/>
            <person name="Song J."/>
            <person name="Cox E.C."/>
            <person name="Tunggal B."/>
            <person name="Szafranski K."/>
            <person name="Konfortov B.A."/>
            <person name="Farbrother P."/>
            <person name="Bankier A.T."/>
            <person name="Lehmann R."/>
            <person name="Hamlin N."/>
            <person name="Xu Q."/>
            <person name="Davies R."/>
            <person name="Gaudet P."/>
            <person name="Fey P."/>
            <person name="Pilcher K."/>
            <person name="Chen G."/>
            <person name="Saunders D."/>
            <person name="Sodergren E."/>
            <person name="Davis P."/>
            <person name="Nie X."/>
            <person name="Kerhornou A."/>
            <person name="Hemphill L."/>
            <person name="Bason N."/>
            <person name="Berriman M."/>
            <person name="Desany B."/>
            <person name="Churcher C."/>
            <person name="Cooper J."/>
            <person name="van Driessche N."/>
            <person name="Cronin A."/>
            <person name="Goodhead I."/>
            <person name="Muzny D."/>
            <person name="Hall N."/>
            <person name="Harper D."/>
            <person name="Lindsay R."/>
            <person name="Hauser H."/>
            <person name="James K."/>
            <person name="Quiles M."/>
            <person name="Buchrieser C."/>
            <person name="Wardroper A."/>
            <person name="Thangavelu M."/>
            <person name="Johnson D."/>
            <person name="Knights A."/>
            <person name="Loulseged H."/>
            <person name="Mungall K."/>
            <person name="Price C."/>
            <person name="Ma J."/>
            <person name="Quail M."/>
            <person name="Hernandez J."/>
            <person name="Rabbinowitsch E."/>
            <person name="Steffen D."/>
            <person name="Sanders M."/>
            <person name="Weinstock G."/>
            <person name="Sharp S."/>
            <person name="Just E."/>
            <person name="Shaulsky G."/>
            <person name="Simmonds M."/>
            <person name="Tivey A."/>
            <person name="White B."/>
            <person name="Walker D."/>
            <person name="Woodward J."/>
            <person name="Winckler T."/>
            <person name="Schleicher M."/>
            <person name="Rosenthal A."/>
            <person name="Rivero F."/>
            <person name="Chisholm R.L."/>
            <person name="Gibbs R."/>
            <person name="Loomis W.F."/>
            <person name="Platzer M."/>
            <person name="Kay R.R."/>
            <person name="Williams J."/>
            <person name="Dear P.H."/>
            <person name="Noegel A.A."/>
            <person name="Barrell B."/>
            <person name="Kuspa A."/>
        </authorList>
    </citation>
    <scope>NUCLEOTIDE SEQUENCE</scope>
    <source>
        <strain evidence="4">AX4</strain>
    </source>
</reference>
<accession>Q557J7</accession>
<dbReference type="GlyGen" id="Q557J7">
    <property type="glycosylation" value="2 sites"/>
</dbReference>
<comment type="caution">
    <text evidence="4">The sequence shown here is derived from an EMBL/GenBank/DDBJ whole genome shotgun (WGS) entry which is preliminary data.</text>
</comment>
<evidence type="ECO:0000313" key="5">
    <source>
        <dbReference type="Proteomes" id="UP000002195"/>
    </source>
</evidence>
<evidence type="ECO:0000256" key="2">
    <source>
        <dbReference type="SAM" id="Phobius"/>
    </source>
</evidence>
<dbReference type="EMBL" id="AAFI02000010">
    <property type="protein sequence ID" value="EAL70684.1"/>
    <property type="molecule type" value="Genomic_DNA"/>
</dbReference>
<dbReference type="KEGG" id="ddi:DDB_G0273515"/>
<feature type="transmembrane region" description="Helical" evidence="2">
    <location>
        <begin position="168"/>
        <end position="189"/>
    </location>
</feature>
<feature type="compositionally biased region" description="Pro residues" evidence="1">
    <location>
        <begin position="89"/>
        <end position="98"/>
    </location>
</feature>
<organism evidence="4 5">
    <name type="scientific">Dictyostelium discoideum</name>
    <name type="common">Social amoeba</name>
    <dbReference type="NCBI Taxonomy" id="44689"/>
    <lineage>
        <taxon>Eukaryota</taxon>
        <taxon>Amoebozoa</taxon>
        <taxon>Evosea</taxon>
        <taxon>Eumycetozoa</taxon>
        <taxon>Dictyostelia</taxon>
        <taxon>Dictyosteliales</taxon>
        <taxon>Dictyosteliaceae</taxon>
        <taxon>Dictyostelium</taxon>
    </lineage>
</organism>